<evidence type="ECO:0000313" key="4">
    <source>
        <dbReference type="EMBL" id="SUU92126.1"/>
    </source>
</evidence>
<dbReference type="InterPro" id="IPR014729">
    <property type="entry name" value="Rossmann-like_a/b/a_fold"/>
</dbReference>
<keyword evidence="2" id="KW-0963">Cytoplasm</keyword>
<reference evidence="4 6" key="2">
    <citation type="submission" date="2018-06" db="EMBL/GenBank/DDBJ databases">
        <authorList>
            <consortium name="Pathogen Informatics"/>
            <person name="Doyle S."/>
        </authorList>
    </citation>
    <scope>NUCLEOTIDE SEQUENCE [LARGE SCALE GENOMIC DNA]</scope>
    <source>
        <strain evidence="4 6">NCTC9810</strain>
    </source>
</reference>
<gene>
    <name evidence="2" type="primary">tmcAL</name>
    <name evidence="3" type="ORF">CYJ34_03250</name>
    <name evidence="4" type="ORF">NCTC9810_00447</name>
</gene>
<dbReference type="PANTHER" id="PTHR37825">
    <property type="entry name" value="TRNA(MET) CYTIDINE ACETATE LIGASE"/>
    <property type="match status" value="1"/>
</dbReference>
<evidence type="ECO:0000313" key="5">
    <source>
        <dbReference type="Proteomes" id="UP000234335"/>
    </source>
</evidence>
<dbReference type="EMBL" id="PKGS01000002">
    <property type="protein sequence ID" value="PKZ16815.1"/>
    <property type="molecule type" value="Genomic_DNA"/>
</dbReference>
<comment type="function">
    <text evidence="2">Catalyzes the formation of N(4)-acetylcytidine (ac(4)C) at the wobble position of elongator tRNA(Met), using acetate and ATP as substrates. First activates an acetate ion to form acetyladenylate (Ac-AMP) and then transfers the acetyl group to tRNA to form ac(4)C34.</text>
</comment>
<evidence type="ECO:0000313" key="6">
    <source>
        <dbReference type="Proteomes" id="UP000255124"/>
    </source>
</evidence>
<keyword evidence="2" id="KW-0694">RNA-binding</keyword>
<accession>A0A2I1M9J7</accession>
<evidence type="ECO:0000256" key="2">
    <source>
        <dbReference type="HAMAP-Rule" id="MF_01539"/>
    </source>
</evidence>
<dbReference type="PANTHER" id="PTHR37825:SF1">
    <property type="entry name" value="TRNA(MET) CYTIDINE ACETATE LIGASE"/>
    <property type="match status" value="1"/>
</dbReference>
<dbReference type="InterPro" id="IPR008513">
    <property type="entry name" value="tRNA(Met)_cyd_acetate_ligase"/>
</dbReference>
<feature type="binding site" evidence="2">
    <location>
        <begin position="7"/>
        <end position="20"/>
    </location>
    <ligand>
        <name>ATP</name>
        <dbReference type="ChEBI" id="CHEBI:30616"/>
    </ligand>
</feature>
<keyword evidence="2" id="KW-0436">Ligase</keyword>
<proteinExistence type="inferred from homology"/>
<feature type="binding site" evidence="2">
    <location>
        <begin position="183"/>
        <end position="184"/>
    </location>
    <ligand>
        <name>ATP</name>
        <dbReference type="ChEBI" id="CHEBI:30616"/>
    </ligand>
</feature>
<organism evidence="3 5">
    <name type="scientific">Anaerococcus octavius</name>
    <dbReference type="NCBI Taxonomy" id="54007"/>
    <lineage>
        <taxon>Bacteria</taxon>
        <taxon>Bacillati</taxon>
        <taxon>Bacillota</taxon>
        <taxon>Tissierellia</taxon>
        <taxon>Tissierellales</taxon>
        <taxon>Peptoniphilaceae</taxon>
        <taxon>Anaerococcus</taxon>
    </lineage>
</organism>
<dbReference type="HAMAP" id="MF_01539">
    <property type="entry name" value="TmcAL"/>
    <property type="match status" value="1"/>
</dbReference>
<evidence type="ECO:0000256" key="1">
    <source>
        <dbReference type="ARBA" id="ARBA00022694"/>
    </source>
</evidence>
<dbReference type="RefSeq" id="WP_101539914.1">
    <property type="nucleotide sequence ID" value="NZ_JBHWQV010000114.1"/>
</dbReference>
<feature type="binding site" evidence="2">
    <location>
        <position position="101"/>
    </location>
    <ligand>
        <name>ATP</name>
        <dbReference type="ChEBI" id="CHEBI:30616"/>
    </ligand>
</feature>
<comment type="subcellular location">
    <subcellularLocation>
        <location evidence="2">Cytoplasm</location>
    </subcellularLocation>
</comment>
<keyword evidence="2" id="KW-0067">ATP-binding</keyword>
<dbReference type="Proteomes" id="UP000234335">
    <property type="component" value="Unassembled WGS sequence"/>
</dbReference>
<comment type="catalytic activity">
    <reaction evidence="2">
        <text>cytidine(34) in elongator tRNA(Met) + acetate + ATP = N(4)-acetylcytidine(34) in elongator tRNA(Met) + AMP + diphosphate</text>
        <dbReference type="Rhea" id="RHEA:58144"/>
        <dbReference type="Rhea" id="RHEA-COMP:10693"/>
        <dbReference type="Rhea" id="RHEA-COMP:10694"/>
        <dbReference type="ChEBI" id="CHEBI:30089"/>
        <dbReference type="ChEBI" id="CHEBI:30616"/>
        <dbReference type="ChEBI" id="CHEBI:33019"/>
        <dbReference type="ChEBI" id="CHEBI:74900"/>
        <dbReference type="ChEBI" id="CHEBI:82748"/>
        <dbReference type="ChEBI" id="CHEBI:456215"/>
    </reaction>
</comment>
<dbReference type="EMBL" id="UFTA01000002">
    <property type="protein sequence ID" value="SUU92126.1"/>
    <property type="molecule type" value="Genomic_DNA"/>
</dbReference>
<keyword evidence="5" id="KW-1185">Reference proteome</keyword>
<keyword evidence="1 2" id="KW-0819">tRNA processing</keyword>
<keyword evidence="3" id="KW-0808">Transferase</keyword>
<comment type="similarity">
    <text evidence="2">Belongs to the TmcAL family.</text>
</comment>
<feature type="binding site" evidence="2">
    <location>
        <position position="158"/>
    </location>
    <ligand>
        <name>ATP</name>
        <dbReference type="ChEBI" id="CHEBI:30616"/>
    </ligand>
</feature>
<keyword evidence="2" id="KW-0820">tRNA-binding</keyword>
<dbReference type="GO" id="GO:0005737">
    <property type="term" value="C:cytoplasm"/>
    <property type="evidence" value="ECO:0007669"/>
    <property type="project" value="UniProtKB-SubCell"/>
</dbReference>
<dbReference type="OrthoDB" id="9769796at2"/>
<dbReference type="GO" id="GO:0005524">
    <property type="term" value="F:ATP binding"/>
    <property type="evidence" value="ECO:0007669"/>
    <property type="project" value="UniProtKB-KW"/>
</dbReference>
<dbReference type="GO" id="GO:0000049">
    <property type="term" value="F:tRNA binding"/>
    <property type="evidence" value="ECO:0007669"/>
    <property type="project" value="UniProtKB-KW"/>
</dbReference>
<sequence>MKTLAIISEFNPFHNGHKYLLDQAKEKTKADLAITLMSGDFVQRGDPAIIDKFSRSDCAMKAGFDMVIEMPVYISLQSAEYFALGSVKILDKMGVDYLCFGIENEDPNSFLEKVNLLISKSSQLETLTKKKLESSSFTKARYDATVEIIGKNNFITSNNILALEYIRAIKKINSKITPVPINRISSANKDFDLKNTNISSSTAIRNNIFDNYKDHVPSFSYKAIEYSKENFGIPNMDYEFGLFKYLLLINNKSMDDILAYEIGMDNYLKKIVLKNDNFSKFIAEATTKRYTSSRIKRLILNYILNNKTKFNDYDLDFYKVLAFNQKSQYIFSNSKSKPVLTKKDTDKLSVPDKIILSKMLDASNMYNLGQGRELNQDFTKKIRRY</sequence>
<evidence type="ECO:0000313" key="3">
    <source>
        <dbReference type="EMBL" id="PKZ16815.1"/>
    </source>
</evidence>
<dbReference type="Proteomes" id="UP000255124">
    <property type="component" value="Unassembled WGS sequence"/>
</dbReference>
<dbReference type="EC" id="6.3.4.-" evidence="2"/>
<name>A0A2I1M9J7_9FIRM</name>
<reference evidence="3 5" key="1">
    <citation type="submission" date="2017-12" db="EMBL/GenBank/DDBJ databases">
        <title>Phylogenetic diversity of female urinary microbiome.</title>
        <authorList>
            <person name="Thomas-White K."/>
            <person name="Wolfe A.J."/>
        </authorList>
    </citation>
    <scope>NUCLEOTIDE SEQUENCE [LARGE SCALE GENOMIC DNA]</scope>
    <source>
        <strain evidence="3 5">UMB0119</strain>
    </source>
</reference>
<protein>
    <recommendedName>
        <fullName evidence="2">tRNA(Met) cytidine acetate ligase</fullName>
        <ecNumber evidence="2">6.3.4.-</ecNumber>
    </recommendedName>
</protein>
<dbReference type="SUPFAM" id="SSF52374">
    <property type="entry name" value="Nucleotidylyl transferase"/>
    <property type="match status" value="1"/>
</dbReference>
<dbReference type="AlphaFoldDB" id="A0A2I1M9J7"/>
<dbReference type="GO" id="GO:0016740">
    <property type="term" value="F:transferase activity"/>
    <property type="evidence" value="ECO:0007669"/>
    <property type="project" value="UniProtKB-KW"/>
</dbReference>
<dbReference type="GO" id="GO:0006400">
    <property type="term" value="P:tRNA modification"/>
    <property type="evidence" value="ECO:0007669"/>
    <property type="project" value="UniProtKB-UniRule"/>
</dbReference>
<keyword evidence="2" id="KW-0547">Nucleotide-binding</keyword>
<dbReference type="GO" id="GO:0016879">
    <property type="term" value="F:ligase activity, forming carbon-nitrogen bonds"/>
    <property type="evidence" value="ECO:0007669"/>
    <property type="project" value="UniProtKB-UniRule"/>
</dbReference>
<dbReference type="Pfam" id="PF05636">
    <property type="entry name" value="HIGH_NTase1"/>
    <property type="match status" value="1"/>
</dbReference>
<dbReference type="Gene3D" id="3.40.50.620">
    <property type="entry name" value="HUPs"/>
    <property type="match status" value="1"/>
</dbReference>